<reference evidence="1 2" key="1">
    <citation type="submission" date="2020-05" db="EMBL/GenBank/DDBJ databases">
        <title>Vigna angularis (adzuki bean) Var. LongXiaoDou No. 4 denovo assembly.</title>
        <authorList>
            <person name="Xiang H."/>
        </authorList>
    </citation>
    <scope>NUCLEOTIDE SEQUENCE [LARGE SCALE GENOMIC DNA]</scope>
    <source>
        <tissue evidence="1">Leaf</tissue>
    </source>
</reference>
<evidence type="ECO:0000313" key="2">
    <source>
        <dbReference type="Proteomes" id="UP000743370"/>
    </source>
</evidence>
<protein>
    <submittedName>
        <fullName evidence="1">Uncharacterized protein</fullName>
    </submittedName>
</protein>
<accession>A0A8T0LBL6</accession>
<sequence length="87" mass="10284">MLRSEDYHAHISKVHRSQSVLTDVPRYPNAHMAFNNAHNNSHSNERAEMVEYDQTEDGEVVYQEMVQSNPGKNKARFELHKWKTYRP</sequence>
<dbReference type="EMBL" id="JABFOF010000001">
    <property type="protein sequence ID" value="KAG2408198.1"/>
    <property type="molecule type" value="Genomic_DNA"/>
</dbReference>
<dbReference type="AlphaFoldDB" id="A0A8T0LBL6"/>
<dbReference type="KEGG" id="var:108333786"/>
<dbReference type="Proteomes" id="UP000743370">
    <property type="component" value="Unassembled WGS sequence"/>
</dbReference>
<dbReference type="PANTHER" id="PTHR38224">
    <property type="entry name" value="PHLOEM SPECIFIC PROTEIN"/>
    <property type="match status" value="1"/>
</dbReference>
<comment type="caution">
    <text evidence="1">The sequence shown here is derived from an EMBL/GenBank/DDBJ whole genome shotgun (WGS) entry which is preliminary data.</text>
</comment>
<name>A0A8T0LBL6_PHAAN</name>
<gene>
    <name evidence="1" type="ORF">HKW66_Vig0030200</name>
</gene>
<dbReference type="OrthoDB" id="1246837at2759"/>
<evidence type="ECO:0000313" key="1">
    <source>
        <dbReference type="EMBL" id="KAG2408198.1"/>
    </source>
</evidence>
<organism evidence="1 2">
    <name type="scientific">Phaseolus angularis</name>
    <name type="common">Azuki bean</name>
    <name type="synonym">Vigna angularis</name>
    <dbReference type="NCBI Taxonomy" id="3914"/>
    <lineage>
        <taxon>Eukaryota</taxon>
        <taxon>Viridiplantae</taxon>
        <taxon>Streptophyta</taxon>
        <taxon>Embryophyta</taxon>
        <taxon>Tracheophyta</taxon>
        <taxon>Spermatophyta</taxon>
        <taxon>Magnoliopsida</taxon>
        <taxon>eudicotyledons</taxon>
        <taxon>Gunneridae</taxon>
        <taxon>Pentapetalae</taxon>
        <taxon>rosids</taxon>
        <taxon>fabids</taxon>
        <taxon>Fabales</taxon>
        <taxon>Fabaceae</taxon>
        <taxon>Papilionoideae</taxon>
        <taxon>50 kb inversion clade</taxon>
        <taxon>NPAAA clade</taxon>
        <taxon>indigoferoid/millettioid clade</taxon>
        <taxon>Phaseoleae</taxon>
        <taxon>Vigna</taxon>
    </lineage>
</organism>
<proteinExistence type="predicted"/>
<dbReference type="PANTHER" id="PTHR38224:SF1">
    <property type="entry name" value="PHLOEM SPECIFIC PROTEIN"/>
    <property type="match status" value="1"/>
</dbReference>